<proteinExistence type="predicted"/>
<feature type="compositionally biased region" description="Basic and acidic residues" evidence="1">
    <location>
        <begin position="7"/>
        <end position="30"/>
    </location>
</feature>
<feature type="region of interest" description="Disordered" evidence="1">
    <location>
        <begin position="1"/>
        <end position="36"/>
    </location>
</feature>
<evidence type="ECO:0000256" key="1">
    <source>
        <dbReference type="SAM" id="MobiDB-lite"/>
    </source>
</evidence>
<comment type="caution">
    <text evidence="2">The sequence shown here is derived from an EMBL/GenBank/DDBJ whole genome shotgun (WGS) entry which is preliminary data.</text>
</comment>
<keyword evidence="3" id="KW-1185">Reference proteome</keyword>
<protein>
    <submittedName>
        <fullName evidence="2">Uncharacterized protein</fullName>
    </submittedName>
</protein>
<dbReference type="OrthoDB" id="5087296at2759"/>
<reference evidence="2" key="1">
    <citation type="submission" date="2022-09" db="EMBL/GenBank/DDBJ databases">
        <title>Fusarium specimens isolated from Avocado Roots.</title>
        <authorList>
            <person name="Stajich J."/>
            <person name="Roper C."/>
            <person name="Heimlech-Rivalta G."/>
        </authorList>
    </citation>
    <scope>NUCLEOTIDE SEQUENCE</scope>
    <source>
        <strain evidence="2">CF00136</strain>
    </source>
</reference>
<dbReference type="Proteomes" id="UP001152049">
    <property type="component" value="Unassembled WGS sequence"/>
</dbReference>
<dbReference type="AlphaFoldDB" id="A0A9W8RW32"/>
<accession>A0A9W8RW32</accession>
<organism evidence="2 3">
    <name type="scientific">Fusarium torreyae</name>
    <dbReference type="NCBI Taxonomy" id="1237075"/>
    <lineage>
        <taxon>Eukaryota</taxon>
        <taxon>Fungi</taxon>
        <taxon>Dikarya</taxon>
        <taxon>Ascomycota</taxon>
        <taxon>Pezizomycotina</taxon>
        <taxon>Sordariomycetes</taxon>
        <taxon>Hypocreomycetidae</taxon>
        <taxon>Hypocreales</taxon>
        <taxon>Nectriaceae</taxon>
        <taxon>Fusarium</taxon>
    </lineage>
</organism>
<gene>
    <name evidence="2" type="ORF">NW762_010025</name>
</gene>
<evidence type="ECO:0000313" key="2">
    <source>
        <dbReference type="EMBL" id="KAJ4254427.1"/>
    </source>
</evidence>
<evidence type="ECO:0000313" key="3">
    <source>
        <dbReference type="Proteomes" id="UP001152049"/>
    </source>
</evidence>
<name>A0A9W8RW32_9HYPO</name>
<dbReference type="EMBL" id="JAOQAZ010000022">
    <property type="protein sequence ID" value="KAJ4254427.1"/>
    <property type="molecule type" value="Genomic_DNA"/>
</dbReference>
<sequence length="184" mass="20604">MPTTISIDREHDAHPGEHHAHPSFGKESDGAKVSFPQPKCHATLAELDKDIESVLESLNSVRQEISAISAKELDTTDEMPALFETARYMTNHMVFKVKRFYDAKKEGLRTKREREYKALNDLDGSSCTKRIKRALIAARHSLEIRVAIMGLAQDSRIQKLQDALDKVEMHGFIAVLTDGGAVPH</sequence>